<dbReference type="GO" id="GO:0004316">
    <property type="term" value="F:3-oxoacyl-[acyl-carrier-protein] reductase (NADPH) activity"/>
    <property type="evidence" value="ECO:0007669"/>
    <property type="project" value="UniProtKB-EC"/>
</dbReference>
<dbReference type="InterPro" id="IPR020904">
    <property type="entry name" value="Sc_DH/Rdtase_CS"/>
</dbReference>
<keyword evidence="8" id="KW-1185">Reference proteome</keyword>
<dbReference type="SMART" id="SM00822">
    <property type="entry name" value="PKS_KR"/>
    <property type="match status" value="1"/>
</dbReference>
<dbReference type="RefSeq" id="WP_320379997.1">
    <property type="nucleotide sequence ID" value="NZ_JAWDIQ010000002.1"/>
</dbReference>
<proteinExistence type="inferred from homology"/>
<comment type="subunit">
    <text evidence="5">Homotetramer.</text>
</comment>
<evidence type="ECO:0000256" key="4">
    <source>
        <dbReference type="ARBA" id="ARBA00048508"/>
    </source>
</evidence>
<name>A0ABU5CS39_9BACI</name>
<keyword evidence="5" id="KW-0275">Fatty acid biosynthesis</keyword>
<evidence type="ECO:0000259" key="6">
    <source>
        <dbReference type="SMART" id="SM00822"/>
    </source>
</evidence>
<dbReference type="EMBL" id="JAWDIQ010000002">
    <property type="protein sequence ID" value="MDY0409188.1"/>
    <property type="molecule type" value="Genomic_DNA"/>
</dbReference>
<dbReference type="InterPro" id="IPR011284">
    <property type="entry name" value="3oxo_ACP_reduc"/>
</dbReference>
<evidence type="ECO:0000256" key="3">
    <source>
        <dbReference type="ARBA" id="ARBA00023002"/>
    </source>
</evidence>
<comment type="similarity">
    <text evidence="1 5">Belongs to the short-chain dehydrogenases/reductases (SDR) family.</text>
</comment>
<evidence type="ECO:0000313" key="8">
    <source>
        <dbReference type="Proteomes" id="UP001275315"/>
    </source>
</evidence>
<comment type="function">
    <text evidence="5">Catalyzes the NADPH-dependent reduction of beta-ketoacyl-ACP substrates to beta-hydroxyacyl-ACP products, the first reductive step in the elongation cycle of fatty acid biosynthesis.</text>
</comment>
<dbReference type="PROSITE" id="PS00061">
    <property type="entry name" value="ADH_SHORT"/>
    <property type="match status" value="1"/>
</dbReference>
<feature type="domain" description="Ketoreductase" evidence="6">
    <location>
        <begin position="6"/>
        <end position="190"/>
    </location>
</feature>
<comment type="pathway">
    <text evidence="5">Lipid metabolism; fatty acid biosynthesis.</text>
</comment>
<comment type="catalytic activity">
    <reaction evidence="4 5">
        <text>a (3R)-hydroxyacyl-[ACP] + NADP(+) = a 3-oxoacyl-[ACP] + NADPH + H(+)</text>
        <dbReference type="Rhea" id="RHEA:17397"/>
        <dbReference type="Rhea" id="RHEA-COMP:9916"/>
        <dbReference type="Rhea" id="RHEA-COMP:9945"/>
        <dbReference type="ChEBI" id="CHEBI:15378"/>
        <dbReference type="ChEBI" id="CHEBI:57783"/>
        <dbReference type="ChEBI" id="CHEBI:58349"/>
        <dbReference type="ChEBI" id="CHEBI:78776"/>
        <dbReference type="ChEBI" id="CHEBI:78827"/>
        <dbReference type="EC" id="1.1.1.100"/>
    </reaction>
</comment>
<evidence type="ECO:0000256" key="1">
    <source>
        <dbReference type="ARBA" id="ARBA00006484"/>
    </source>
</evidence>
<organism evidence="7 8">
    <name type="scientific">Paracerasibacillus soli</name>
    <dbReference type="NCBI Taxonomy" id="480284"/>
    <lineage>
        <taxon>Bacteria</taxon>
        <taxon>Bacillati</taxon>
        <taxon>Bacillota</taxon>
        <taxon>Bacilli</taxon>
        <taxon>Bacillales</taxon>
        <taxon>Bacillaceae</taxon>
        <taxon>Paracerasibacillus</taxon>
    </lineage>
</organism>
<evidence type="ECO:0000313" key="7">
    <source>
        <dbReference type="EMBL" id="MDY0409188.1"/>
    </source>
</evidence>
<evidence type="ECO:0000256" key="5">
    <source>
        <dbReference type="RuleBase" id="RU366074"/>
    </source>
</evidence>
<dbReference type="PANTHER" id="PTHR42760">
    <property type="entry name" value="SHORT-CHAIN DEHYDROGENASES/REDUCTASES FAMILY MEMBER"/>
    <property type="match status" value="1"/>
</dbReference>
<evidence type="ECO:0000256" key="2">
    <source>
        <dbReference type="ARBA" id="ARBA00012948"/>
    </source>
</evidence>
<keyword evidence="5" id="KW-0444">Lipid biosynthesis</keyword>
<dbReference type="Gene3D" id="3.40.50.720">
    <property type="entry name" value="NAD(P)-binding Rossmann-like Domain"/>
    <property type="match status" value="1"/>
</dbReference>
<keyword evidence="3 5" id="KW-0560">Oxidoreductase</keyword>
<dbReference type="InterPro" id="IPR036291">
    <property type="entry name" value="NAD(P)-bd_dom_sf"/>
</dbReference>
<dbReference type="InterPro" id="IPR057326">
    <property type="entry name" value="KR_dom"/>
</dbReference>
<dbReference type="NCBIfam" id="NF005559">
    <property type="entry name" value="PRK07231.1"/>
    <property type="match status" value="1"/>
</dbReference>
<gene>
    <name evidence="7" type="primary">fabG</name>
    <name evidence="7" type="ORF">RWD45_12220</name>
</gene>
<dbReference type="Pfam" id="PF13561">
    <property type="entry name" value="adh_short_C2"/>
    <property type="match status" value="1"/>
</dbReference>
<dbReference type="EC" id="1.1.1.100" evidence="2 5"/>
<dbReference type="SUPFAM" id="SSF51735">
    <property type="entry name" value="NAD(P)-binding Rossmann-fold domains"/>
    <property type="match status" value="1"/>
</dbReference>
<dbReference type="NCBIfam" id="NF009466">
    <property type="entry name" value="PRK12826.1-2"/>
    <property type="match status" value="1"/>
</dbReference>
<dbReference type="PANTHER" id="PTHR42760:SF133">
    <property type="entry name" value="3-OXOACYL-[ACYL-CARRIER-PROTEIN] REDUCTASE"/>
    <property type="match status" value="1"/>
</dbReference>
<keyword evidence="5" id="KW-0521">NADP</keyword>
<protein>
    <recommendedName>
        <fullName evidence="2 5">3-oxoacyl-[acyl-carrier-protein] reductase</fullName>
        <ecNumber evidence="2 5">1.1.1.100</ecNumber>
    </recommendedName>
</protein>
<dbReference type="Proteomes" id="UP001275315">
    <property type="component" value="Unassembled WGS sequence"/>
</dbReference>
<comment type="caution">
    <text evidence="7">The sequence shown here is derived from an EMBL/GenBank/DDBJ whole genome shotgun (WGS) entry which is preliminary data.</text>
</comment>
<dbReference type="InterPro" id="IPR002347">
    <property type="entry name" value="SDR_fam"/>
</dbReference>
<dbReference type="NCBIfam" id="TIGR01830">
    <property type="entry name" value="3oxo_ACP_reduc"/>
    <property type="match status" value="1"/>
</dbReference>
<keyword evidence="5" id="KW-0443">Lipid metabolism</keyword>
<keyword evidence="5" id="KW-0276">Fatty acid metabolism</keyword>
<dbReference type="PRINTS" id="PR00081">
    <property type="entry name" value="GDHRDH"/>
</dbReference>
<sequence length="248" mass="26785">MFSGEELAVVTGASRGIGRAIAIDLARRGVTTVLTYVANEEEMGKTLQQIEELGGRAHAYQVDVSVEKEVQQFFRNIKKHHGNVNILVNNSGITKDGFLPLMSSTKWDDVLNVNLRGTYLCTREAVKQMMVQKKGAIVNIASTSGISGTSGQTNYAASKGGMIAFTKSIAQEAASYQIRANAVAPGFIETDMTKSMDQQTLKQMINLIPLQRLGKPKEVAKMVSFLSSNDASYITGKVFTVDGGLING</sequence>
<dbReference type="PRINTS" id="PR00080">
    <property type="entry name" value="SDRFAMILY"/>
</dbReference>
<accession>A0ABU5CS39</accession>
<reference evidence="7 8" key="1">
    <citation type="submission" date="2023-10" db="EMBL/GenBank/DDBJ databases">
        <title>Virgibacillus soli CC-YMP-6 genome.</title>
        <authorList>
            <person name="Miliotis G."/>
            <person name="Sengupta P."/>
            <person name="Hameed A."/>
            <person name="Chuvochina M."/>
            <person name="Mcdonagh F."/>
            <person name="Simpson A.C."/>
            <person name="Singh N.K."/>
            <person name="Rekha P.D."/>
            <person name="Raman K."/>
            <person name="Hugenholtz P."/>
            <person name="Venkateswaran K."/>
        </authorList>
    </citation>
    <scope>NUCLEOTIDE SEQUENCE [LARGE SCALE GENOMIC DNA]</scope>
    <source>
        <strain evidence="7 8">CC-YMP-6</strain>
    </source>
</reference>